<evidence type="ECO:0000313" key="10">
    <source>
        <dbReference type="Proteomes" id="UP001300502"/>
    </source>
</evidence>
<accession>A0AAV9IEM8</accession>
<dbReference type="SMART" id="SM00316">
    <property type="entry name" value="S1"/>
    <property type="match status" value="1"/>
</dbReference>
<dbReference type="Gene3D" id="2.40.50.140">
    <property type="entry name" value="Nucleic acid-binding proteins"/>
    <property type="match status" value="1"/>
</dbReference>
<dbReference type="InterPro" id="IPR004368">
    <property type="entry name" value="TIF_IF1"/>
</dbReference>
<evidence type="ECO:0000256" key="5">
    <source>
        <dbReference type="ARBA" id="ARBA00022917"/>
    </source>
</evidence>
<dbReference type="HAMAP" id="MF_00075">
    <property type="entry name" value="IF_1"/>
    <property type="match status" value="1"/>
</dbReference>
<dbReference type="GO" id="GO:0043022">
    <property type="term" value="F:ribosome binding"/>
    <property type="evidence" value="ECO:0007669"/>
    <property type="project" value="TreeGrafter"/>
</dbReference>
<sequence>MQVRFVNLFCHKSIQKLCGGKTRRRMLGFTHSVSSLTWDCSCATRRYVVAYKQRFCCNSIPCKVFSSTIKDRRCKNGKELVCMAKVKKDMLEAEGKVVDTLPNAVFRVELDNGAIILAHISGKLRKNLIRILEGDRVKVEISPYDTTKGRITVRLR</sequence>
<dbReference type="GO" id="GO:0003743">
    <property type="term" value="F:translation initiation factor activity"/>
    <property type="evidence" value="ECO:0007669"/>
    <property type="project" value="UniProtKB-UniRule"/>
</dbReference>
<evidence type="ECO:0000313" key="9">
    <source>
        <dbReference type="EMBL" id="KAK4525847.1"/>
    </source>
</evidence>
<proteinExistence type="inferred from homology"/>
<dbReference type="PROSITE" id="PS50832">
    <property type="entry name" value="S1_IF1_TYPE"/>
    <property type="match status" value="1"/>
</dbReference>
<evidence type="ECO:0000256" key="2">
    <source>
        <dbReference type="ARBA" id="ARBA00010939"/>
    </source>
</evidence>
<dbReference type="InterPro" id="IPR003029">
    <property type="entry name" value="S1_domain"/>
</dbReference>
<keyword evidence="4 7" id="KW-0396">Initiation factor</keyword>
<comment type="subunit">
    <text evidence="3">Component of the 30S ribosomal translation pre-initiation complex which assembles on the 30S ribosome in the order IF-2 and IF-3, IF-1 and N-formylmethionyl-tRNA(fMet); mRNA recruitment can occur at any time during PIC assembly.</text>
</comment>
<evidence type="ECO:0000259" key="8">
    <source>
        <dbReference type="PROSITE" id="PS50832"/>
    </source>
</evidence>
<dbReference type="GO" id="GO:0003723">
    <property type="term" value="F:RNA binding"/>
    <property type="evidence" value="ECO:0007669"/>
    <property type="project" value="InterPro"/>
</dbReference>
<dbReference type="SUPFAM" id="SSF50249">
    <property type="entry name" value="Nucleic acid-binding proteins"/>
    <property type="match status" value="1"/>
</dbReference>
<dbReference type="FunFam" id="2.40.50.140:FF:000002">
    <property type="entry name" value="Translation initiation factor IF-1"/>
    <property type="match status" value="1"/>
</dbReference>
<name>A0AAV9IEM8_9RHOD</name>
<evidence type="ECO:0000256" key="7">
    <source>
        <dbReference type="PROSITE-ProRule" id="PRU00181"/>
    </source>
</evidence>
<comment type="caution">
    <text evidence="9">The sequence shown here is derived from an EMBL/GenBank/DDBJ whole genome shotgun (WGS) entry which is preliminary data.</text>
</comment>
<feature type="domain" description="S1-like" evidence="8">
    <location>
        <begin position="87"/>
        <end position="156"/>
    </location>
</feature>
<organism evidence="9 10">
    <name type="scientific">Galdieria yellowstonensis</name>
    <dbReference type="NCBI Taxonomy" id="3028027"/>
    <lineage>
        <taxon>Eukaryota</taxon>
        <taxon>Rhodophyta</taxon>
        <taxon>Bangiophyceae</taxon>
        <taxon>Galdieriales</taxon>
        <taxon>Galdieriaceae</taxon>
        <taxon>Galdieria</taxon>
    </lineage>
</organism>
<keyword evidence="10" id="KW-1185">Reference proteome</keyword>
<protein>
    <recommendedName>
        <fullName evidence="6">Translation initiation factor IF-1, chloroplastic</fullName>
    </recommendedName>
</protein>
<keyword evidence="5 7" id="KW-0648">Protein biosynthesis</keyword>
<dbReference type="Proteomes" id="UP001300502">
    <property type="component" value="Unassembled WGS sequence"/>
</dbReference>
<dbReference type="InterPro" id="IPR006196">
    <property type="entry name" value="RNA-binding_domain_S1_IF1"/>
</dbReference>
<dbReference type="PANTHER" id="PTHR33370:SF1">
    <property type="entry name" value="TRANSLATION INITIATION FACTOR IF-1, CHLOROPLASTIC"/>
    <property type="match status" value="1"/>
</dbReference>
<evidence type="ECO:0000256" key="6">
    <source>
        <dbReference type="ARBA" id="ARBA00068272"/>
    </source>
</evidence>
<dbReference type="AlphaFoldDB" id="A0AAV9IEM8"/>
<dbReference type="NCBIfam" id="TIGR00008">
    <property type="entry name" value="infA"/>
    <property type="match status" value="1"/>
</dbReference>
<reference evidence="9 10" key="1">
    <citation type="submission" date="2022-07" db="EMBL/GenBank/DDBJ databases">
        <title>Genome-wide signatures of adaptation to extreme environments.</title>
        <authorList>
            <person name="Cho C.H."/>
            <person name="Yoon H.S."/>
        </authorList>
    </citation>
    <scope>NUCLEOTIDE SEQUENCE [LARGE SCALE GENOMIC DNA]</scope>
    <source>
        <strain evidence="9 10">108.79 E11</strain>
    </source>
</reference>
<evidence type="ECO:0000256" key="3">
    <source>
        <dbReference type="ARBA" id="ARBA00011599"/>
    </source>
</evidence>
<comment type="similarity">
    <text evidence="2">Belongs to the IF-1 family.</text>
</comment>
<gene>
    <name evidence="9" type="ORF">GAYE_SCF17G3756</name>
</gene>
<comment type="function">
    <text evidence="1">One of the essential components for the initiation of protein synthesis. Stabilizes the binding of IF-2 and IF-3 on the 30S subunit to which N-formylmethionyl-tRNA(fMet) subsequently binds. Helps modulate mRNA selection, yielding the 30S pre-initiation complex (PIC). Upon addition of the 50S ribosomal subunit IF-1, IF-2 and IF-3 are released leaving the mature 70S translation initiation complex.</text>
</comment>
<evidence type="ECO:0000256" key="4">
    <source>
        <dbReference type="ARBA" id="ARBA00022540"/>
    </source>
</evidence>
<dbReference type="InterPro" id="IPR012340">
    <property type="entry name" value="NA-bd_OB-fold"/>
</dbReference>
<dbReference type="PANTHER" id="PTHR33370">
    <property type="entry name" value="TRANSLATION INITIATION FACTOR IF-1, CHLOROPLASTIC"/>
    <property type="match status" value="1"/>
</dbReference>
<dbReference type="Pfam" id="PF01176">
    <property type="entry name" value="eIF-1a"/>
    <property type="match status" value="1"/>
</dbReference>
<dbReference type="EMBL" id="JANCYU010000034">
    <property type="protein sequence ID" value="KAK4525847.1"/>
    <property type="molecule type" value="Genomic_DNA"/>
</dbReference>
<dbReference type="GO" id="GO:0005829">
    <property type="term" value="C:cytosol"/>
    <property type="evidence" value="ECO:0007669"/>
    <property type="project" value="TreeGrafter"/>
</dbReference>
<evidence type="ECO:0000256" key="1">
    <source>
        <dbReference type="ARBA" id="ARBA00003935"/>
    </source>
</evidence>
<dbReference type="CDD" id="cd04451">
    <property type="entry name" value="S1_IF1"/>
    <property type="match status" value="1"/>
</dbReference>